<evidence type="ECO:0000313" key="2">
    <source>
        <dbReference type="EMBL" id="CAH2059721.1"/>
    </source>
</evidence>
<protein>
    <submittedName>
        <fullName evidence="2">Uncharacterized protein</fullName>
    </submittedName>
</protein>
<evidence type="ECO:0000256" key="1">
    <source>
        <dbReference type="SAM" id="MobiDB-lite"/>
    </source>
</evidence>
<feature type="region of interest" description="Disordered" evidence="1">
    <location>
        <begin position="16"/>
        <end position="37"/>
    </location>
</feature>
<gene>
    <name evidence="2" type="ORF">IPOD504_LOCUS10995</name>
</gene>
<accession>A0ABN8IPC6</accession>
<evidence type="ECO:0000313" key="3">
    <source>
        <dbReference type="Proteomes" id="UP000837857"/>
    </source>
</evidence>
<sequence>MRTNLELLRHDPQNSARGIGKKAKQLSNTGEQQTTQHLTLQHRIPFRVPGRTLFASRKLKVLRVACRFRSEKAYAPFQRLFSTEAGGRTHASVDAAFALCRLRSDSVRARYGGCEATGH</sequence>
<proteinExistence type="predicted"/>
<dbReference type="Proteomes" id="UP000837857">
    <property type="component" value="Chromosome 26"/>
</dbReference>
<keyword evidence="3" id="KW-1185">Reference proteome</keyword>
<feature type="non-terminal residue" evidence="2">
    <location>
        <position position="119"/>
    </location>
</feature>
<organism evidence="2 3">
    <name type="scientific">Iphiclides podalirius</name>
    <name type="common">scarce swallowtail</name>
    <dbReference type="NCBI Taxonomy" id="110791"/>
    <lineage>
        <taxon>Eukaryota</taxon>
        <taxon>Metazoa</taxon>
        <taxon>Ecdysozoa</taxon>
        <taxon>Arthropoda</taxon>
        <taxon>Hexapoda</taxon>
        <taxon>Insecta</taxon>
        <taxon>Pterygota</taxon>
        <taxon>Neoptera</taxon>
        <taxon>Endopterygota</taxon>
        <taxon>Lepidoptera</taxon>
        <taxon>Glossata</taxon>
        <taxon>Ditrysia</taxon>
        <taxon>Papilionoidea</taxon>
        <taxon>Papilionidae</taxon>
        <taxon>Papilioninae</taxon>
        <taxon>Iphiclides</taxon>
    </lineage>
</organism>
<reference evidence="2" key="1">
    <citation type="submission" date="2022-03" db="EMBL/GenBank/DDBJ databases">
        <authorList>
            <person name="Martin H S."/>
        </authorList>
    </citation>
    <scope>NUCLEOTIDE SEQUENCE</scope>
</reference>
<name>A0ABN8IPC6_9NEOP</name>
<dbReference type="EMBL" id="OW152838">
    <property type="protein sequence ID" value="CAH2059721.1"/>
    <property type="molecule type" value="Genomic_DNA"/>
</dbReference>